<evidence type="ECO:0000313" key="9">
    <source>
        <dbReference type="Proteomes" id="UP000678499"/>
    </source>
</evidence>
<dbReference type="PANTHER" id="PTHR11827">
    <property type="entry name" value="SOLUTE CARRIER FAMILY 12, CATION COTRANSPORTERS"/>
    <property type="match status" value="1"/>
</dbReference>
<dbReference type="GO" id="GO:0055078">
    <property type="term" value="P:sodium ion homeostasis"/>
    <property type="evidence" value="ECO:0007669"/>
    <property type="project" value="TreeGrafter"/>
</dbReference>
<feature type="transmembrane region" description="Helical" evidence="6">
    <location>
        <begin position="368"/>
        <end position="389"/>
    </location>
</feature>
<organism evidence="8">
    <name type="scientific">Notodromas monacha</name>
    <dbReference type="NCBI Taxonomy" id="399045"/>
    <lineage>
        <taxon>Eukaryota</taxon>
        <taxon>Metazoa</taxon>
        <taxon>Ecdysozoa</taxon>
        <taxon>Arthropoda</taxon>
        <taxon>Crustacea</taxon>
        <taxon>Oligostraca</taxon>
        <taxon>Ostracoda</taxon>
        <taxon>Podocopa</taxon>
        <taxon>Podocopida</taxon>
        <taxon>Cypridocopina</taxon>
        <taxon>Cypridoidea</taxon>
        <taxon>Cyprididae</taxon>
        <taxon>Notodromas</taxon>
    </lineage>
</organism>
<evidence type="ECO:0000256" key="1">
    <source>
        <dbReference type="ARBA" id="ARBA00004141"/>
    </source>
</evidence>
<feature type="transmembrane region" description="Helical" evidence="6">
    <location>
        <begin position="660"/>
        <end position="677"/>
    </location>
</feature>
<evidence type="ECO:0000256" key="5">
    <source>
        <dbReference type="SAM" id="MobiDB-lite"/>
    </source>
</evidence>
<evidence type="ECO:0000313" key="8">
    <source>
        <dbReference type="EMBL" id="CAD7272163.1"/>
    </source>
</evidence>
<gene>
    <name evidence="8" type="ORF">NMOB1V02_LOCUS109</name>
</gene>
<dbReference type="AlphaFoldDB" id="A0A7R9BBQ6"/>
<evidence type="ECO:0000256" key="4">
    <source>
        <dbReference type="ARBA" id="ARBA00023136"/>
    </source>
</evidence>
<keyword evidence="2 6" id="KW-0812">Transmembrane</keyword>
<dbReference type="GO" id="GO:0008511">
    <property type="term" value="F:sodium:potassium:chloride symporter activity"/>
    <property type="evidence" value="ECO:0007669"/>
    <property type="project" value="TreeGrafter"/>
</dbReference>
<feature type="transmembrane region" description="Helical" evidence="6">
    <location>
        <begin position="289"/>
        <end position="313"/>
    </location>
</feature>
<sequence>MEQNLGDDRSRFHVSKIDTPQPKPNSSPFFCDDDGDNSGGGGMSALQVPGKVGGQKLKCSVYVCPTESYNYEGTFLASLHAMTREAFPREMNYRNIYSIAKAGAAGRPTLPELLHEDGERKEVCSSTLGKYMYICTSRVVARRFLWSSRRYFPQDAEVAQESKKGIVKLGWILGVFLPCLLNIWGVMLFLRLTWVMGQGGGSNCVPRRIVVGVALLTLCNLVTTITALSVSAVSTNGQIKGAEFAPDELVNIWLISPAHQKRKLRLFVYEPSLESGEDRCKVKTSFVRSAAFGTVCKCCVCSLLRTGGIYYMISRSLGAEFGGAIGLMFWAANCIACAMHTIGFCEAVQEMMRADFKTWIVDDAKNDIRIIGVIALIFCLLVCIVGMQWVARIQVVLLVMLLAAQVAFIVGAAIGPYTDEQRAQGFLGFDWEVFKSNFAPKFSVTDGEQHSFFSVFAVYFPAVTGIVAGANLSGDLKDPSYAIPLGTLAAIVGTFFSYILLGLISTGAVMRTASGNVTELYLMGVTDNSTTPTPFLLNALDPPTASDFILSQAFQCDDRDCKYGLLYNYQTMTMISSWGPMIYIGCFAASLSSAIATLCSGPRILMAMAQDKLYPGLGPFAVGWGPNQDPIRGYMICFLVAVGFLLIAELNAVGTLTSNFYLAAYSLINFCVFHAELMKSPGWRPGFKYYTAWLSLIGTVLCIAAMFLINWITALITYGLIIIFYLFVWYRKPDANWGSSMQAAAYSGALKSSHDLWNIEEHVKNFRPQILCMSGFPGVRPPLVDFANLITKQMSLLVCGNVIPVSFIVSHHQRPLMREFEELDY</sequence>
<keyword evidence="4 6" id="KW-0472">Membrane</keyword>
<dbReference type="GO" id="GO:0055064">
    <property type="term" value="P:chloride ion homeostasis"/>
    <property type="evidence" value="ECO:0007669"/>
    <property type="project" value="TreeGrafter"/>
</dbReference>
<evidence type="ECO:0000256" key="2">
    <source>
        <dbReference type="ARBA" id="ARBA00022692"/>
    </source>
</evidence>
<feature type="domain" description="Amino acid permease/ SLC12A" evidence="7">
    <location>
        <begin position="301"/>
        <end position="771"/>
    </location>
</feature>
<comment type="subcellular location">
    <subcellularLocation>
        <location evidence="1">Membrane</location>
        <topology evidence="1">Multi-pass membrane protein</topology>
    </subcellularLocation>
</comment>
<evidence type="ECO:0000256" key="6">
    <source>
        <dbReference type="SAM" id="Phobius"/>
    </source>
</evidence>
<keyword evidence="3 6" id="KW-1133">Transmembrane helix</keyword>
<name>A0A7R9BBQ6_9CRUS</name>
<feature type="transmembrane region" description="Helical" evidence="6">
    <location>
        <begin position="169"/>
        <end position="189"/>
    </location>
</feature>
<accession>A0A7R9BBQ6</accession>
<keyword evidence="9" id="KW-1185">Reference proteome</keyword>
<dbReference type="EMBL" id="CAJPEX010000007">
    <property type="protein sequence ID" value="CAG0912315.1"/>
    <property type="molecule type" value="Genomic_DNA"/>
</dbReference>
<dbReference type="PANTHER" id="PTHR11827:SF48">
    <property type="entry name" value="GH09711P"/>
    <property type="match status" value="1"/>
</dbReference>
<dbReference type="Pfam" id="PF00324">
    <property type="entry name" value="AA_permease"/>
    <property type="match status" value="1"/>
</dbReference>
<dbReference type="InterPro" id="IPR004842">
    <property type="entry name" value="SLC12A_fam"/>
</dbReference>
<reference evidence="8" key="1">
    <citation type="submission" date="2020-11" db="EMBL/GenBank/DDBJ databases">
        <authorList>
            <person name="Tran Van P."/>
        </authorList>
    </citation>
    <scope>NUCLEOTIDE SEQUENCE</scope>
</reference>
<feature type="transmembrane region" description="Helical" evidence="6">
    <location>
        <begin position="634"/>
        <end position="654"/>
    </location>
</feature>
<feature type="transmembrane region" description="Helical" evidence="6">
    <location>
        <begin position="325"/>
        <end position="348"/>
    </location>
</feature>
<dbReference type="Proteomes" id="UP000678499">
    <property type="component" value="Unassembled WGS sequence"/>
</dbReference>
<feature type="region of interest" description="Disordered" evidence="5">
    <location>
        <begin position="1"/>
        <end position="34"/>
    </location>
</feature>
<dbReference type="GO" id="GO:0055075">
    <property type="term" value="P:potassium ion homeostasis"/>
    <property type="evidence" value="ECO:0007669"/>
    <property type="project" value="TreeGrafter"/>
</dbReference>
<dbReference type="GO" id="GO:0016020">
    <property type="term" value="C:membrane"/>
    <property type="evidence" value="ECO:0007669"/>
    <property type="project" value="UniProtKB-SubCell"/>
</dbReference>
<dbReference type="GO" id="GO:1990573">
    <property type="term" value="P:potassium ion import across plasma membrane"/>
    <property type="evidence" value="ECO:0007669"/>
    <property type="project" value="TreeGrafter"/>
</dbReference>
<dbReference type="Gene3D" id="1.20.1740.10">
    <property type="entry name" value="Amino acid/polyamine transporter I"/>
    <property type="match status" value="1"/>
</dbReference>
<protein>
    <recommendedName>
        <fullName evidence="7">Amino acid permease/ SLC12A domain-containing protein</fullName>
    </recommendedName>
</protein>
<evidence type="ECO:0000256" key="3">
    <source>
        <dbReference type="ARBA" id="ARBA00022989"/>
    </source>
</evidence>
<dbReference type="OrthoDB" id="2020542at2759"/>
<dbReference type="InterPro" id="IPR004841">
    <property type="entry name" value="AA-permease/SLC12A_dom"/>
</dbReference>
<dbReference type="GO" id="GO:0006884">
    <property type="term" value="P:cell volume homeostasis"/>
    <property type="evidence" value="ECO:0007669"/>
    <property type="project" value="TreeGrafter"/>
</dbReference>
<feature type="transmembrane region" description="Helical" evidence="6">
    <location>
        <begin position="482"/>
        <end position="504"/>
    </location>
</feature>
<feature type="transmembrane region" description="Helical" evidence="6">
    <location>
        <begin position="395"/>
        <end position="414"/>
    </location>
</feature>
<proteinExistence type="predicted"/>
<dbReference type="EMBL" id="OA882044">
    <property type="protein sequence ID" value="CAD7272163.1"/>
    <property type="molecule type" value="Genomic_DNA"/>
</dbReference>
<feature type="compositionally biased region" description="Basic and acidic residues" evidence="5">
    <location>
        <begin position="1"/>
        <end position="11"/>
    </location>
</feature>
<feature type="transmembrane region" description="Helical" evidence="6">
    <location>
        <begin position="451"/>
        <end position="470"/>
    </location>
</feature>
<feature type="transmembrane region" description="Helical" evidence="6">
    <location>
        <begin position="689"/>
        <end position="709"/>
    </location>
</feature>
<evidence type="ECO:0000259" key="7">
    <source>
        <dbReference type="Pfam" id="PF00324"/>
    </source>
</evidence>
<feature type="transmembrane region" description="Helical" evidence="6">
    <location>
        <begin position="209"/>
        <end position="230"/>
    </location>
</feature>